<evidence type="ECO:0000313" key="3">
    <source>
        <dbReference type="EMBL" id="PBA23588.1"/>
    </source>
</evidence>
<evidence type="ECO:0000259" key="2">
    <source>
        <dbReference type="PROSITE" id="PS50937"/>
    </source>
</evidence>
<name>A0A2A2ZB02_MYCAV</name>
<dbReference type="InterPro" id="IPR009061">
    <property type="entry name" value="DNA-bd_dom_put_sf"/>
</dbReference>
<comment type="caution">
    <text evidence="3">The sequence shown here is derived from an EMBL/GenBank/DDBJ whole genome shotgun (WGS) entry which is preliminary data.</text>
</comment>
<sequence>MSEQLTLDAFDSDAFAGVHEEAESTRGWRGPAACDIVGITYRQLDYWARTNLVQPSIASATGSGSVRLYSFGDLLVLRVVKGLLDAGISLANIRTAVAALRGRGVTDLAGLTLVCDGVSIYECTSAEDVVDLLAGGQGVFGIAVGAALPDLRENVLQFPSEAATGVVIPGAVPDELAQRRARAAS</sequence>
<dbReference type="InterPro" id="IPR047057">
    <property type="entry name" value="MerR_fam"/>
</dbReference>
<dbReference type="Pfam" id="PF13411">
    <property type="entry name" value="MerR_1"/>
    <property type="match status" value="1"/>
</dbReference>
<proteinExistence type="predicted"/>
<dbReference type="Gene3D" id="1.10.1660.10">
    <property type="match status" value="1"/>
</dbReference>
<dbReference type="GO" id="GO:0003677">
    <property type="term" value="F:DNA binding"/>
    <property type="evidence" value="ECO:0007669"/>
    <property type="project" value="UniProtKB-KW"/>
</dbReference>
<evidence type="ECO:0000256" key="1">
    <source>
        <dbReference type="ARBA" id="ARBA00023125"/>
    </source>
</evidence>
<dbReference type="PANTHER" id="PTHR30204:SF3">
    <property type="entry name" value="HTH MERR-TYPE DOMAIN-CONTAINING PROTEIN"/>
    <property type="match status" value="1"/>
</dbReference>
<gene>
    <name evidence="3" type="ORF">CKJ66_27480</name>
</gene>
<dbReference type="SUPFAM" id="SSF46955">
    <property type="entry name" value="Putative DNA-binding domain"/>
    <property type="match status" value="1"/>
</dbReference>
<evidence type="ECO:0000313" key="4">
    <source>
        <dbReference type="Proteomes" id="UP000217768"/>
    </source>
</evidence>
<organism evidence="3 4">
    <name type="scientific">Mycobacterium avium</name>
    <dbReference type="NCBI Taxonomy" id="1764"/>
    <lineage>
        <taxon>Bacteria</taxon>
        <taxon>Bacillati</taxon>
        <taxon>Actinomycetota</taxon>
        <taxon>Actinomycetes</taxon>
        <taxon>Mycobacteriales</taxon>
        <taxon>Mycobacteriaceae</taxon>
        <taxon>Mycobacterium</taxon>
        <taxon>Mycobacterium avium complex (MAC)</taxon>
    </lineage>
</organism>
<dbReference type="AlphaFoldDB" id="A0A2A2ZB02"/>
<reference evidence="3 4" key="1">
    <citation type="submission" date="2017-08" db="EMBL/GenBank/DDBJ databases">
        <title>Phylogenetic analysis of Mycobacterium avium complex whole genomes.</title>
        <authorList>
            <person name="Caverly L.J."/>
            <person name="Spilker T."/>
            <person name="Lipuma J."/>
        </authorList>
    </citation>
    <scope>NUCLEOTIDE SEQUENCE [LARGE SCALE GENOMIC DNA]</scope>
    <source>
        <strain evidence="3 4">FLAC0165</strain>
    </source>
</reference>
<feature type="domain" description="HTH merR-type" evidence="2">
    <location>
        <begin position="64"/>
        <end position="99"/>
    </location>
</feature>
<dbReference type="InterPro" id="IPR000551">
    <property type="entry name" value="MerR-type_HTH_dom"/>
</dbReference>
<protein>
    <submittedName>
        <fullName evidence="3">MerR family transcriptional regulator</fullName>
    </submittedName>
</protein>
<keyword evidence="1" id="KW-0238">DNA-binding</keyword>
<dbReference type="EMBL" id="NSFD01000059">
    <property type="protein sequence ID" value="PBA23588.1"/>
    <property type="molecule type" value="Genomic_DNA"/>
</dbReference>
<dbReference type="PROSITE" id="PS50937">
    <property type="entry name" value="HTH_MERR_2"/>
    <property type="match status" value="1"/>
</dbReference>
<dbReference type="RefSeq" id="WP_095795299.1">
    <property type="nucleotide sequence ID" value="NZ_NSFD01000059.1"/>
</dbReference>
<dbReference type="GO" id="GO:0003700">
    <property type="term" value="F:DNA-binding transcription factor activity"/>
    <property type="evidence" value="ECO:0007669"/>
    <property type="project" value="InterPro"/>
</dbReference>
<accession>A0A2A2ZB02</accession>
<dbReference type="Proteomes" id="UP000217768">
    <property type="component" value="Unassembled WGS sequence"/>
</dbReference>
<dbReference type="SMART" id="SM00422">
    <property type="entry name" value="HTH_MERR"/>
    <property type="match status" value="1"/>
</dbReference>
<dbReference type="PANTHER" id="PTHR30204">
    <property type="entry name" value="REDOX-CYCLING DRUG-SENSING TRANSCRIPTIONAL ACTIVATOR SOXR"/>
    <property type="match status" value="1"/>
</dbReference>